<proteinExistence type="inferred from homology"/>
<evidence type="ECO:0000259" key="14">
    <source>
        <dbReference type="Pfam" id="PF11975"/>
    </source>
</evidence>
<dbReference type="InterPro" id="IPR036291">
    <property type="entry name" value="NAD(P)-bd_dom_sf"/>
</dbReference>
<feature type="binding site" evidence="10">
    <location>
        <position position="212"/>
    </location>
    <ligand>
        <name>Mn(2+)</name>
        <dbReference type="ChEBI" id="CHEBI:29035"/>
    </ligand>
</feature>
<evidence type="ECO:0000256" key="10">
    <source>
        <dbReference type="PIRSR" id="PIRSR601088-3"/>
    </source>
</evidence>
<keyword evidence="6 10" id="KW-0464">Manganese</keyword>
<keyword evidence="3 10" id="KW-0479">Metal-binding</keyword>
<sequence length="506" mass="56587">MKIAVIGAGSIGFTRKLLGDILTVPELANTTFAFTDISQRNLDMVTQLCKRDIEANQVPATIEATTDRRRALEGADYILCVIRQGGLDAFQTDIDIPLKYGIDQCVGDTICAGGLMYAQRTIPVLLDICRDIREVASSHALLLNYANPMAMNTWACNQYGGVRTIGLCHGVQHAHAQIASCIEHWAKKEGLLAEHEQVKSQDVAVIAAGINHQTWFLKAEWRGIDMIPRMLELFEGHPTYPQTEKVRIDVLRRFGYYSTESNGHLSEYLPWYRKRPAEIPQWIDLSDWIHGETGGYLRHCSEQRNWFETDFPRWLQAPPMEFTPDHRSSEHGSYIIEALETGRVYRGHFNVINQGHISNLPDGCVIEIPGYVDGTGINMPVVGRLPLACAATCSASIRVQEMGMEAAVHGDVTLLKQAMLHDPLVAAVCNPEEVWQMTDELLVAQAQWLPQYRGEIAGAQQRLEEAERKGTRVRPRSTHGAARLKARTIDELQQGMRPALASEEPV</sequence>
<evidence type="ECO:0000256" key="3">
    <source>
        <dbReference type="ARBA" id="ARBA00022723"/>
    </source>
</evidence>
<dbReference type="InterPro" id="IPR019802">
    <property type="entry name" value="GlycHydrolase_4_CS"/>
</dbReference>
<feature type="site" description="Increases basicity of active site Tyr" evidence="11">
    <location>
        <position position="108"/>
    </location>
</feature>
<feature type="compositionally biased region" description="Basic residues" evidence="13">
    <location>
        <begin position="471"/>
        <end position="486"/>
    </location>
</feature>
<evidence type="ECO:0000256" key="11">
    <source>
        <dbReference type="PIRSR" id="PIRSR601088-4"/>
    </source>
</evidence>
<dbReference type="SUPFAM" id="SSF51735">
    <property type="entry name" value="NAD(P)-binding Rossmann-fold domains"/>
    <property type="match status" value="1"/>
</dbReference>
<evidence type="ECO:0000256" key="7">
    <source>
        <dbReference type="ARBA" id="ARBA00023277"/>
    </source>
</evidence>
<dbReference type="PRINTS" id="PR00732">
    <property type="entry name" value="GLHYDRLASE4"/>
</dbReference>
<evidence type="ECO:0000256" key="6">
    <source>
        <dbReference type="ARBA" id="ARBA00023211"/>
    </source>
</evidence>
<dbReference type="InterPro" id="IPR053715">
    <property type="entry name" value="GH4_Enzyme_sf"/>
</dbReference>
<evidence type="ECO:0000256" key="2">
    <source>
        <dbReference type="ARBA" id="ARBA00010141"/>
    </source>
</evidence>
<dbReference type="CDD" id="cd05297">
    <property type="entry name" value="GH4_alpha_glucosidase_galactosidase"/>
    <property type="match status" value="1"/>
</dbReference>
<dbReference type="InterPro" id="IPR001088">
    <property type="entry name" value="Glyco_hydro_4"/>
</dbReference>
<evidence type="ECO:0000256" key="5">
    <source>
        <dbReference type="ARBA" id="ARBA00023027"/>
    </source>
</evidence>
<keyword evidence="5 12" id="KW-0520">NAD</keyword>
<keyword evidence="10" id="KW-0170">Cobalt</keyword>
<dbReference type="AlphaFoldDB" id="A0A455SJD2"/>
<keyword evidence="10" id="KW-0408">Iron</keyword>
<dbReference type="EMBL" id="AP019376">
    <property type="protein sequence ID" value="BBH87846.1"/>
    <property type="molecule type" value="Genomic_DNA"/>
</dbReference>
<evidence type="ECO:0000256" key="4">
    <source>
        <dbReference type="ARBA" id="ARBA00022801"/>
    </source>
</evidence>
<feature type="binding site" evidence="9">
    <location>
        <position position="147"/>
    </location>
    <ligand>
        <name>substrate</name>
    </ligand>
</feature>
<keyword evidence="4 12" id="KW-0378">Hydrolase</keyword>
<dbReference type="Gene3D" id="3.90.1820.10">
    <property type="entry name" value="AglA-like glucosidase"/>
    <property type="match status" value="1"/>
</dbReference>
<dbReference type="PROSITE" id="PS01324">
    <property type="entry name" value="GLYCOSYL_HYDROL_F4"/>
    <property type="match status" value="1"/>
</dbReference>
<dbReference type="InterPro" id="IPR015955">
    <property type="entry name" value="Lactate_DH/Glyco_Ohase_4_C"/>
</dbReference>
<comment type="similarity">
    <text evidence="2 12">Belongs to the glycosyl hydrolase 4 family.</text>
</comment>
<dbReference type="Pfam" id="PF11975">
    <property type="entry name" value="Glyco_hydro_4C"/>
    <property type="match status" value="1"/>
</dbReference>
<dbReference type="InterPro" id="IPR022616">
    <property type="entry name" value="Glyco_hydro_4_C"/>
</dbReference>
<dbReference type="NCBIfam" id="NF011657">
    <property type="entry name" value="PRK15076.1"/>
    <property type="match status" value="1"/>
</dbReference>
<keyword evidence="8 12" id="KW-0326">Glycosidase</keyword>
<gene>
    <name evidence="15" type="primary">melA</name>
    <name evidence="15" type="ORF">KTC_25970</name>
</gene>
<dbReference type="SUPFAM" id="SSF56327">
    <property type="entry name" value="LDH C-terminal domain-like"/>
    <property type="match status" value="1"/>
</dbReference>
<comment type="cofactor">
    <cofactor evidence="12">
        <name>NAD(+)</name>
        <dbReference type="ChEBI" id="CHEBI:57540"/>
    </cofactor>
    <text evidence="12">Binds 1 NAD(+) per subunit.</text>
</comment>
<dbReference type="Pfam" id="PF02056">
    <property type="entry name" value="Glyco_hydro_4"/>
    <property type="match status" value="1"/>
</dbReference>
<dbReference type="GO" id="GO:0046872">
    <property type="term" value="F:metal ion binding"/>
    <property type="evidence" value="ECO:0007669"/>
    <property type="project" value="UniProtKB-KW"/>
</dbReference>
<evidence type="ECO:0000313" key="15">
    <source>
        <dbReference type="EMBL" id="BBH87846.1"/>
    </source>
</evidence>
<comment type="cofactor">
    <cofactor evidence="1">
        <name>Mn(2+)</name>
        <dbReference type="ChEBI" id="CHEBI:29035"/>
    </cofactor>
</comment>
<reference evidence="15" key="1">
    <citation type="submission" date="2018-12" db="EMBL/GenBank/DDBJ databases">
        <title>Novel natural products biosynthetic potential of the class Ktedonobacteria.</title>
        <authorList>
            <person name="Zheng Y."/>
            <person name="Saitou A."/>
            <person name="Wang C.M."/>
            <person name="Toyoda A."/>
            <person name="Minakuchi Y."/>
            <person name="Sekiguchi Y."/>
            <person name="Ueda K."/>
            <person name="Takano H."/>
            <person name="Sakai Y."/>
            <person name="Yokota A."/>
            <person name="Yabe S."/>
        </authorList>
    </citation>
    <scope>NUCLEOTIDE SEQUENCE</scope>
    <source>
        <strain evidence="15">COM3</strain>
    </source>
</reference>
<keyword evidence="10" id="KW-0533">Nickel</keyword>
<evidence type="ECO:0000256" key="1">
    <source>
        <dbReference type="ARBA" id="ARBA00001936"/>
    </source>
</evidence>
<dbReference type="GO" id="GO:0004553">
    <property type="term" value="F:hydrolase activity, hydrolyzing O-glycosyl compounds"/>
    <property type="evidence" value="ECO:0007669"/>
    <property type="project" value="InterPro"/>
</dbReference>
<organism evidence="15">
    <name type="scientific">Thermosporothrix sp. COM3</name>
    <dbReference type="NCBI Taxonomy" id="2490863"/>
    <lineage>
        <taxon>Bacteria</taxon>
        <taxon>Bacillati</taxon>
        <taxon>Chloroflexota</taxon>
        <taxon>Ktedonobacteria</taxon>
        <taxon>Ktedonobacterales</taxon>
        <taxon>Thermosporotrichaceae</taxon>
        <taxon>Thermosporothrix</taxon>
    </lineage>
</organism>
<feature type="domain" description="Glycosyl hydrolase family 4 C-terminal" evidence="14">
    <location>
        <begin position="208"/>
        <end position="425"/>
    </location>
</feature>
<name>A0A455SJD2_9CHLR</name>
<feature type="binding site" evidence="10">
    <location>
        <position position="168"/>
    </location>
    <ligand>
        <name>Mn(2+)</name>
        <dbReference type="ChEBI" id="CHEBI:29035"/>
    </ligand>
</feature>
<evidence type="ECO:0000256" key="9">
    <source>
        <dbReference type="PIRSR" id="PIRSR601088-2"/>
    </source>
</evidence>
<evidence type="ECO:0000256" key="12">
    <source>
        <dbReference type="RuleBase" id="RU361152"/>
    </source>
</evidence>
<keyword evidence="7" id="KW-0119">Carbohydrate metabolism</keyword>
<dbReference type="GO" id="GO:0016616">
    <property type="term" value="F:oxidoreductase activity, acting on the CH-OH group of donors, NAD or NADP as acceptor"/>
    <property type="evidence" value="ECO:0007669"/>
    <property type="project" value="InterPro"/>
</dbReference>
<dbReference type="PANTHER" id="PTHR32092:SF6">
    <property type="entry name" value="ALPHA-GALACTOSIDASE"/>
    <property type="match status" value="1"/>
</dbReference>
<dbReference type="PANTHER" id="PTHR32092">
    <property type="entry name" value="6-PHOSPHO-BETA-GLUCOSIDASE-RELATED"/>
    <property type="match status" value="1"/>
</dbReference>
<evidence type="ECO:0000256" key="13">
    <source>
        <dbReference type="SAM" id="MobiDB-lite"/>
    </source>
</evidence>
<accession>A0A455SJD2</accession>
<protein>
    <submittedName>
        <fullName evidence="15">Alpha-glucosidase/alpha-galactosidase</fullName>
    </submittedName>
</protein>
<feature type="region of interest" description="Disordered" evidence="13">
    <location>
        <begin position="464"/>
        <end position="488"/>
    </location>
</feature>
<evidence type="ECO:0000256" key="8">
    <source>
        <dbReference type="ARBA" id="ARBA00023295"/>
    </source>
</evidence>
<dbReference type="GO" id="GO:0005975">
    <property type="term" value="P:carbohydrate metabolic process"/>
    <property type="evidence" value="ECO:0007669"/>
    <property type="project" value="InterPro"/>
</dbReference>